<dbReference type="AlphaFoldDB" id="A0A323UV35"/>
<keyword evidence="2" id="KW-1185">Reference proteome</keyword>
<dbReference type="Proteomes" id="UP000248259">
    <property type="component" value="Unassembled WGS sequence"/>
</dbReference>
<dbReference type="EMBL" id="QKOE01000007">
    <property type="protein sequence ID" value="PZA16419.1"/>
    <property type="molecule type" value="Genomic_DNA"/>
</dbReference>
<evidence type="ECO:0000313" key="1">
    <source>
        <dbReference type="EMBL" id="PZA16419.1"/>
    </source>
</evidence>
<organism evidence="1 2">
    <name type="scientific">Parazoarcus communis SWub3 = DSM 12120</name>
    <dbReference type="NCBI Taxonomy" id="1121029"/>
    <lineage>
        <taxon>Bacteria</taxon>
        <taxon>Pseudomonadati</taxon>
        <taxon>Pseudomonadota</taxon>
        <taxon>Betaproteobacteria</taxon>
        <taxon>Rhodocyclales</taxon>
        <taxon>Zoogloeaceae</taxon>
        <taxon>Parazoarcus</taxon>
    </lineage>
</organism>
<gene>
    <name evidence="1" type="ORF">DNK49_12270</name>
</gene>
<evidence type="ECO:0000313" key="2">
    <source>
        <dbReference type="Proteomes" id="UP000248259"/>
    </source>
</evidence>
<proteinExistence type="predicted"/>
<comment type="caution">
    <text evidence="1">The sequence shown here is derived from an EMBL/GenBank/DDBJ whole genome shotgun (WGS) entry which is preliminary data.</text>
</comment>
<dbReference type="RefSeq" id="WP_110524920.1">
    <property type="nucleotide sequence ID" value="NZ_QKOE01000007.1"/>
</dbReference>
<protein>
    <submittedName>
        <fullName evidence="1">Uncharacterized protein</fullName>
    </submittedName>
</protein>
<sequence length="118" mass="12562">MPHNAKHTDHATARVAHLKSVLRKGAADLLVSADLLQFIEGMAARFPGAAPETSIDALCQAVTALLEKQDALQTHIGDFLFSIASGQRGADAAHALVAFAATLEKWDATQDDEPETMQ</sequence>
<name>A0A323UV35_9RHOO</name>
<accession>A0A323UV35</accession>
<reference evidence="1 2" key="1">
    <citation type="submission" date="2018-06" db="EMBL/GenBank/DDBJ databases">
        <title>Azoarcus communis strain SWub3 genome.</title>
        <authorList>
            <person name="Zorraquino Salvo V."/>
            <person name="Toubiana D."/>
            <person name="Blumwald E."/>
        </authorList>
    </citation>
    <scope>NUCLEOTIDE SEQUENCE [LARGE SCALE GENOMIC DNA]</scope>
    <source>
        <strain evidence="1 2">SWub3</strain>
    </source>
</reference>